<dbReference type="SUPFAM" id="SSF52540">
    <property type="entry name" value="P-loop containing nucleoside triphosphate hydrolases"/>
    <property type="match status" value="1"/>
</dbReference>
<evidence type="ECO:0000313" key="4">
    <source>
        <dbReference type="EMBL" id="KAJ3427618.1"/>
    </source>
</evidence>
<keyword evidence="1" id="KW-0547">Nucleotide-binding</keyword>
<feature type="compositionally biased region" description="Polar residues" evidence="3">
    <location>
        <begin position="179"/>
        <end position="190"/>
    </location>
</feature>
<dbReference type="GO" id="GO:0005525">
    <property type="term" value="F:GTP binding"/>
    <property type="evidence" value="ECO:0007669"/>
    <property type="project" value="UniProtKB-KW"/>
</dbReference>
<name>A0AAV7YCR2_9EUKA</name>
<dbReference type="SMART" id="SM00175">
    <property type="entry name" value="RAB"/>
    <property type="match status" value="1"/>
</dbReference>
<evidence type="ECO:0000256" key="2">
    <source>
        <dbReference type="ARBA" id="ARBA00023134"/>
    </source>
</evidence>
<evidence type="ECO:0000256" key="1">
    <source>
        <dbReference type="ARBA" id="ARBA00022741"/>
    </source>
</evidence>
<gene>
    <name evidence="4" type="ORF">M0812_25244</name>
</gene>
<dbReference type="SMART" id="SM00176">
    <property type="entry name" value="RAN"/>
    <property type="match status" value="1"/>
</dbReference>
<dbReference type="EMBL" id="JANTQA010000060">
    <property type="protein sequence ID" value="KAJ3427618.1"/>
    <property type="molecule type" value="Genomic_DNA"/>
</dbReference>
<dbReference type="PROSITE" id="PS51419">
    <property type="entry name" value="RAB"/>
    <property type="match status" value="1"/>
</dbReference>
<evidence type="ECO:0000313" key="5">
    <source>
        <dbReference type="Proteomes" id="UP001146793"/>
    </source>
</evidence>
<dbReference type="SMART" id="SM00173">
    <property type="entry name" value="RAS"/>
    <property type="match status" value="1"/>
</dbReference>
<reference evidence="4" key="1">
    <citation type="submission" date="2022-08" db="EMBL/GenBank/DDBJ databases">
        <title>Novel sulphate-reducing endosymbionts in the free-living metamonad Anaeramoeba.</title>
        <authorList>
            <person name="Jerlstrom-Hultqvist J."/>
            <person name="Cepicka I."/>
            <person name="Gallot-Lavallee L."/>
            <person name="Salas-Leiva D."/>
            <person name="Curtis B.A."/>
            <person name="Zahonova K."/>
            <person name="Pipaliya S."/>
            <person name="Dacks J."/>
            <person name="Roger A.J."/>
        </authorList>
    </citation>
    <scope>NUCLEOTIDE SEQUENCE</scope>
    <source>
        <strain evidence="4">Busselton2</strain>
    </source>
</reference>
<protein>
    <submittedName>
        <fullName evidence="4">Ras and ef-hand domain-containing protein</fullName>
    </submittedName>
</protein>
<evidence type="ECO:0000256" key="3">
    <source>
        <dbReference type="SAM" id="MobiDB-lite"/>
    </source>
</evidence>
<dbReference type="PROSITE" id="PS51421">
    <property type="entry name" value="RAS"/>
    <property type="match status" value="1"/>
</dbReference>
<sequence>MNKFKICFIGDAKVGKTSVITRWIYDTFETDLERTVGVDFLSKTVHIDNKIVRLQLWDTAGQEKFRCLLPSYIRNSSMAIIVCDVTSPESFENIDYWYDQVKNVSGEEIIFFLVGNKTDLVEERKISNESLEKKAKENGFHFIETSAKTGNNIKSLFRKICLLILEKEKDNIIDENENTKSNQNDLSQNLVLEPENEPKKNPQEGGCC</sequence>
<dbReference type="InterPro" id="IPR005225">
    <property type="entry name" value="Small_GTP-bd"/>
</dbReference>
<feature type="region of interest" description="Disordered" evidence="3">
    <location>
        <begin position="175"/>
        <end position="208"/>
    </location>
</feature>
<dbReference type="PRINTS" id="PR00449">
    <property type="entry name" value="RASTRNSFRMNG"/>
</dbReference>
<dbReference type="PANTHER" id="PTHR47977">
    <property type="entry name" value="RAS-RELATED PROTEIN RAB"/>
    <property type="match status" value="1"/>
</dbReference>
<organism evidence="4 5">
    <name type="scientific">Anaeramoeba flamelloides</name>
    <dbReference type="NCBI Taxonomy" id="1746091"/>
    <lineage>
        <taxon>Eukaryota</taxon>
        <taxon>Metamonada</taxon>
        <taxon>Anaeramoebidae</taxon>
        <taxon>Anaeramoeba</taxon>
    </lineage>
</organism>
<dbReference type="CDD" id="cd01861">
    <property type="entry name" value="Rab6"/>
    <property type="match status" value="1"/>
</dbReference>
<dbReference type="SMART" id="SM00174">
    <property type="entry name" value="RHO"/>
    <property type="match status" value="1"/>
</dbReference>
<dbReference type="FunFam" id="3.40.50.300:FF:000823">
    <property type="entry name" value="Small GTPase RAB, putative"/>
    <property type="match status" value="1"/>
</dbReference>
<dbReference type="GO" id="GO:0003924">
    <property type="term" value="F:GTPase activity"/>
    <property type="evidence" value="ECO:0007669"/>
    <property type="project" value="InterPro"/>
</dbReference>
<dbReference type="InterPro" id="IPR027417">
    <property type="entry name" value="P-loop_NTPase"/>
</dbReference>
<dbReference type="InterPro" id="IPR001806">
    <property type="entry name" value="Small_GTPase"/>
</dbReference>
<accession>A0AAV7YCR2</accession>
<comment type="caution">
    <text evidence="4">The sequence shown here is derived from an EMBL/GenBank/DDBJ whole genome shotgun (WGS) entry which is preliminary data.</text>
</comment>
<keyword evidence="2" id="KW-0342">GTP-binding</keyword>
<dbReference type="Gene3D" id="3.40.50.300">
    <property type="entry name" value="P-loop containing nucleotide triphosphate hydrolases"/>
    <property type="match status" value="1"/>
</dbReference>
<dbReference type="AlphaFoldDB" id="A0AAV7YCR2"/>
<dbReference type="Proteomes" id="UP001146793">
    <property type="component" value="Unassembled WGS sequence"/>
</dbReference>
<dbReference type="Pfam" id="PF00071">
    <property type="entry name" value="Ras"/>
    <property type="match status" value="1"/>
</dbReference>
<dbReference type="InterPro" id="IPR050227">
    <property type="entry name" value="Rab"/>
</dbReference>
<proteinExistence type="predicted"/>
<dbReference type="NCBIfam" id="TIGR00231">
    <property type="entry name" value="small_GTP"/>
    <property type="match status" value="1"/>
</dbReference>